<dbReference type="GO" id="GO:0003700">
    <property type="term" value="F:DNA-binding transcription factor activity"/>
    <property type="evidence" value="ECO:0007669"/>
    <property type="project" value="InterPro"/>
</dbReference>
<organism evidence="6 7">
    <name type="scientific">Roseicyclus marinus</name>
    <dbReference type="NCBI Taxonomy" id="2161673"/>
    <lineage>
        <taxon>Bacteria</taxon>
        <taxon>Pseudomonadati</taxon>
        <taxon>Pseudomonadota</taxon>
        <taxon>Alphaproteobacteria</taxon>
        <taxon>Rhodobacterales</taxon>
        <taxon>Roseobacteraceae</taxon>
        <taxon>Roseicyclus</taxon>
    </lineage>
</organism>
<dbReference type="GO" id="GO:0000976">
    <property type="term" value="F:transcription cis-regulatory region binding"/>
    <property type="evidence" value="ECO:0007669"/>
    <property type="project" value="TreeGrafter"/>
</dbReference>
<dbReference type="InterPro" id="IPR036390">
    <property type="entry name" value="WH_DNA-bd_sf"/>
</dbReference>
<keyword evidence="4" id="KW-0804">Transcription</keyword>
<dbReference type="InterPro" id="IPR005119">
    <property type="entry name" value="LysR_subst-bd"/>
</dbReference>
<feature type="domain" description="HTH lysR-type" evidence="5">
    <location>
        <begin position="4"/>
        <end position="61"/>
    </location>
</feature>
<evidence type="ECO:0000259" key="5">
    <source>
        <dbReference type="PROSITE" id="PS50931"/>
    </source>
</evidence>
<dbReference type="Gene3D" id="1.10.10.10">
    <property type="entry name" value="Winged helix-like DNA-binding domain superfamily/Winged helix DNA-binding domain"/>
    <property type="match status" value="2"/>
</dbReference>
<dbReference type="Pfam" id="PF00126">
    <property type="entry name" value="HTH_1"/>
    <property type="match status" value="2"/>
</dbReference>
<gene>
    <name evidence="6" type="primary">fldY</name>
    <name evidence="6" type="ORF">MACH21_27790</name>
</gene>
<dbReference type="EMBL" id="AP027266">
    <property type="protein sequence ID" value="BDW86602.1"/>
    <property type="molecule type" value="Genomic_DNA"/>
</dbReference>
<dbReference type="PRINTS" id="PR00039">
    <property type="entry name" value="HTHLYSR"/>
</dbReference>
<evidence type="ECO:0000256" key="2">
    <source>
        <dbReference type="ARBA" id="ARBA00023015"/>
    </source>
</evidence>
<reference evidence="6 7" key="1">
    <citation type="submission" date="2023-01" db="EMBL/GenBank/DDBJ databases">
        <title>Complete genome sequence of Roseicyclus marinus strain Dej080120_10.</title>
        <authorList>
            <person name="Ueki S."/>
            <person name="Maruyama F."/>
        </authorList>
    </citation>
    <scope>NUCLEOTIDE SEQUENCE [LARGE SCALE GENOMIC DNA]</scope>
    <source>
        <strain evidence="6 7">Dej080120_10</strain>
    </source>
</reference>
<evidence type="ECO:0000313" key="7">
    <source>
        <dbReference type="Proteomes" id="UP001337723"/>
    </source>
</evidence>
<feature type="domain" description="HTH lysR-type" evidence="5">
    <location>
        <begin position="94"/>
        <end position="150"/>
    </location>
</feature>
<evidence type="ECO:0000256" key="1">
    <source>
        <dbReference type="ARBA" id="ARBA00009437"/>
    </source>
</evidence>
<dbReference type="PANTHER" id="PTHR30126">
    <property type="entry name" value="HTH-TYPE TRANSCRIPTIONAL REGULATOR"/>
    <property type="match status" value="1"/>
</dbReference>
<dbReference type="PANTHER" id="PTHR30126:SF98">
    <property type="entry name" value="HTH-TYPE TRANSCRIPTIONAL ACTIVATOR BAUR"/>
    <property type="match status" value="1"/>
</dbReference>
<keyword evidence="3" id="KW-0238">DNA-binding</keyword>
<dbReference type="KEGG" id="rmai:MACH21_27790"/>
<proteinExistence type="inferred from homology"/>
<comment type="similarity">
    <text evidence="1">Belongs to the LysR transcriptional regulatory family.</text>
</comment>
<evidence type="ECO:0000256" key="3">
    <source>
        <dbReference type="ARBA" id="ARBA00023125"/>
    </source>
</evidence>
<dbReference type="AlphaFoldDB" id="A0AA48HA41"/>
<evidence type="ECO:0000256" key="4">
    <source>
        <dbReference type="ARBA" id="ARBA00023163"/>
    </source>
</evidence>
<dbReference type="InterPro" id="IPR000847">
    <property type="entry name" value="LysR_HTH_N"/>
</dbReference>
<protein>
    <submittedName>
        <fullName evidence="6">Transcriptional regulator</fullName>
    </submittedName>
</protein>
<keyword evidence="7" id="KW-1185">Reference proteome</keyword>
<dbReference type="Proteomes" id="UP001337723">
    <property type="component" value="Chromosome"/>
</dbReference>
<dbReference type="SUPFAM" id="SSF46785">
    <property type="entry name" value="Winged helix' DNA-binding domain"/>
    <property type="match status" value="2"/>
</dbReference>
<dbReference type="Pfam" id="PF03466">
    <property type="entry name" value="LysR_substrate"/>
    <property type="match status" value="1"/>
</dbReference>
<name>A0AA48HA41_9RHOB</name>
<accession>A0AA48HA41</accession>
<sequence length="396" mass="42822">MKPRNLRHFRVFLAVADLGTPTAAAARCGVSQPAVTQALSRLEAAAGGALFDRRRKGFFLTDRGLLVQSRLRRGMERLDGALAQVAPRLVLTATSAQLQALIAMVETQNFTLAARALGLAQPTVHRAITQIEREAGRPLFDRSAFGVVATRPCRDLAQAARLAFAEFDQGEAELADHDGREVGRIVIGALPLARSVILPEAILGFRARRPKTIIAVLDGPYDEMLAGLRRGEIDLIIGALRDPQPIADVVQEPLFNDQLAVLVRPGHPLAGQGTVAPAQLVTQSWAVPRRGTPARTQFDSLFAARGLPLPDSIVECGSVLLMRELLRRSDMLGCISGQQAGAELRNGLLSTLDIGIDWPGRSIGLTYRRDWMPTPGQRLMLGELRRAGAEVAERSA</sequence>
<dbReference type="SUPFAM" id="SSF53850">
    <property type="entry name" value="Periplasmic binding protein-like II"/>
    <property type="match status" value="1"/>
</dbReference>
<keyword evidence="2" id="KW-0805">Transcription regulation</keyword>
<evidence type="ECO:0000313" key="6">
    <source>
        <dbReference type="EMBL" id="BDW86602.1"/>
    </source>
</evidence>
<dbReference type="PROSITE" id="PS50931">
    <property type="entry name" value="HTH_LYSR"/>
    <property type="match status" value="2"/>
</dbReference>
<dbReference type="InterPro" id="IPR036388">
    <property type="entry name" value="WH-like_DNA-bd_sf"/>
</dbReference>
<dbReference type="RefSeq" id="WP_338272581.1">
    <property type="nucleotide sequence ID" value="NZ_AP027266.1"/>
</dbReference>
<dbReference type="Gene3D" id="3.40.190.10">
    <property type="entry name" value="Periplasmic binding protein-like II"/>
    <property type="match status" value="2"/>
</dbReference>